<sequence>MTTQVNDNRFDEAALQEQFDATIEAKDRIEPRDWMPEAYRKTLIRQVAQHAHSEIIGMQPEGNWISRAPSLRRKAILLAKVQDEAGHGLYLYSAAETLGATRNELTEKLVAGKQKYSSIFNYPTLSYTDVGTIGWLVDGAAICNQVPLCRTSFGPYGRAMIRICKEESFHQRQGYELLMTMMRGTEAQREMVQESVNRFWWPALMMFGPPDDNSPNTEQSMAWGIKTHTNDELRQKFVDMSVPQAEGLGVTFPDEHLKWNEERGHYDFSTPNWDEFWAVVKGDGPCNEQRLGHRKRAWDEGAWVREAALAFAENQTAEAAATPDAAADTPAAGVDTTTPEETAK</sequence>
<keyword evidence="3" id="KW-1185">Reference proteome</keyword>
<dbReference type="AlphaFoldDB" id="A0A1H1MBC6"/>
<evidence type="ECO:0000256" key="1">
    <source>
        <dbReference type="SAM" id="MobiDB-lite"/>
    </source>
</evidence>
<dbReference type="InterPro" id="IPR012347">
    <property type="entry name" value="Ferritin-like"/>
</dbReference>
<dbReference type="STRING" id="1136497.SAMN04489752_0396"/>
<dbReference type="RefSeq" id="WP_092009550.1">
    <property type="nucleotide sequence ID" value="NZ_LT629766.1"/>
</dbReference>
<dbReference type="GO" id="GO:0005829">
    <property type="term" value="C:cytosol"/>
    <property type="evidence" value="ECO:0007669"/>
    <property type="project" value="TreeGrafter"/>
</dbReference>
<dbReference type="InterPro" id="IPR009078">
    <property type="entry name" value="Ferritin-like_SF"/>
</dbReference>
<dbReference type="PANTHER" id="PTHR30458">
    <property type="entry name" value="PHENYLACETIC ACID DEGRADATION PROTEIN PAA"/>
    <property type="match status" value="1"/>
</dbReference>
<dbReference type="SUPFAM" id="SSF47240">
    <property type="entry name" value="Ferritin-like"/>
    <property type="match status" value="1"/>
</dbReference>
<dbReference type="OrthoDB" id="5292502at2"/>
<dbReference type="InterPro" id="IPR007814">
    <property type="entry name" value="PaaA_PaaC"/>
</dbReference>
<dbReference type="InterPro" id="IPR011881">
    <property type="entry name" value="PaaA"/>
</dbReference>
<proteinExistence type="predicted"/>
<feature type="region of interest" description="Disordered" evidence="1">
    <location>
        <begin position="314"/>
        <end position="344"/>
    </location>
</feature>
<dbReference type="GO" id="GO:0010124">
    <property type="term" value="P:phenylacetate catabolic process"/>
    <property type="evidence" value="ECO:0007669"/>
    <property type="project" value="InterPro"/>
</dbReference>
<protein>
    <submittedName>
        <fullName evidence="2">Ring-1,2-phenylacetyl-CoA epoxidase subunit PaaA</fullName>
    </submittedName>
</protein>
<dbReference type="FunFam" id="1.20.1260.10:FF:000010">
    <property type="entry name" value="1,2-phenylacetyl-CoA epoxidase subunit A"/>
    <property type="match status" value="1"/>
</dbReference>
<dbReference type="Proteomes" id="UP000199597">
    <property type="component" value="Chromosome I"/>
</dbReference>
<dbReference type="GO" id="GO:0097266">
    <property type="term" value="F:phenylacetyl-CoA 1,2-epoxidase activity"/>
    <property type="evidence" value="ECO:0007669"/>
    <property type="project" value="InterPro"/>
</dbReference>
<dbReference type="Pfam" id="PF05138">
    <property type="entry name" value="PaaA_PaaC"/>
    <property type="match status" value="1"/>
</dbReference>
<dbReference type="NCBIfam" id="TIGR02156">
    <property type="entry name" value="PA_CoA_Oxy1"/>
    <property type="match status" value="1"/>
</dbReference>
<name>A0A1H1MBC6_9MICO</name>
<dbReference type="Gene3D" id="1.20.1260.10">
    <property type="match status" value="1"/>
</dbReference>
<dbReference type="PANTHER" id="PTHR30458:SF2">
    <property type="entry name" value="1,2-PHENYLACETYL-COA EPOXIDASE, SUBUNIT A"/>
    <property type="match status" value="1"/>
</dbReference>
<accession>A0A1H1MBC6</accession>
<dbReference type="InterPro" id="IPR052703">
    <property type="entry name" value="Aromatic_CoA_ox/epox"/>
</dbReference>
<reference evidence="3" key="1">
    <citation type="submission" date="2016-10" db="EMBL/GenBank/DDBJ databases">
        <authorList>
            <person name="Varghese N."/>
            <person name="Submissions S."/>
        </authorList>
    </citation>
    <scope>NUCLEOTIDE SEQUENCE [LARGE SCALE GENOMIC DNA]</scope>
    <source>
        <strain evidence="3">DSM 23676</strain>
    </source>
</reference>
<dbReference type="EMBL" id="LT629766">
    <property type="protein sequence ID" value="SDR83957.1"/>
    <property type="molecule type" value="Genomic_DNA"/>
</dbReference>
<evidence type="ECO:0000313" key="3">
    <source>
        <dbReference type="Proteomes" id="UP000199597"/>
    </source>
</evidence>
<evidence type="ECO:0000313" key="2">
    <source>
        <dbReference type="EMBL" id="SDR83957.1"/>
    </source>
</evidence>
<organism evidence="2 3">
    <name type="scientific">Brevibacterium siliguriense</name>
    <dbReference type="NCBI Taxonomy" id="1136497"/>
    <lineage>
        <taxon>Bacteria</taxon>
        <taxon>Bacillati</taxon>
        <taxon>Actinomycetota</taxon>
        <taxon>Actinomycetes</taxon>
        <taxon>Micrococcales</taxon>
        <taxon>Brevibacteriaceae</taxon>
        <taxon>Brevibacterium</taxon>
    </lineage>
</organism>
<gene>
    <name evidence="2" type="ORF">SAMN04489752_0396</name>
</gene>